<gene>
    <name evidence="2" type="ORF">J9259_00450</name>
    <name evidence="3" type="ORF">KIY12_00485</name>
</gene>
<comment type="caution">
    <text evidence="3">The sequence shown here is derived from an EMBL/GenBank/DDBJ whole genome shotgun (WGS) entry which is preliminary data.</text>
</comment>
<proteinExistence type="predicted"/>
<evidence type="ECO:0000256" key="1">
    <source>
        <dbReference type="SAM" id="Phobius"/>
    </source>
</evidence>
<dbReference type="AlphaFoldDB" id="A0A8J7YQA2"/>
<organism evidence="3 4">
    <name type="scientific">Candidatus Sysuiplasma superficiale</name>
    <dbReference type="NCBI Taxonomy" id="2823368"/>
    <lineage>
        <taxon>Archaea</taxon>
        <taxon>Methanobacteriati</taxon>
        <taxon>Thermoplasmatota</taxon>
        <taxon>Thermoplasmata</taxon>
        <taxon>Candidatus Sysuiplasmatales</taxon>
        <taxon>Candidatus Sysuiplasmataceae</taxon>
        <taxon>Candidatus Sysuiplasma</taxon>
    </lineage>
</organism>
<feature type="transmembrane region" description="Helical" evidence="1">
    <location>
        <begin position="281"/>
        <end position="303"/>
    </location>
</feature>
<keyword evidence="1" id="KW-0472">Membrane</keyword>
<accession>A0A8J7YQA2</accession>
<evidence type="ECO:0000313" key="4">
    <source>
        <dbReference type="Proteomes" id="UP000750197"/>
    </source>
</evidence>
<keyword evidence="1" id="KW-0812">Transmembrane</keyword>
<evidence type="ECO:0000313" key="3">
    <source>
        <dbReference type="EMBL" id="MBX8643201.1"/>
    </source>
</evidence>
<name>A0A8J7YQA2_9ARCH</name>
<reference evidence="3" key="1">
    <citation type="submission" date="2021-05" db="EMBL/GenBank/DDBJ databases">
        <title>Genomic insights into ecological role and evolution of a novel Thermoplasmata order Candidatus Sysuiplasmatales.</title>
        <authorList>
            <person name="Yuan Y."/>
        </authorList>
    </citation>
    <scope>NUCLEOTIDE SEQUENCE</scope>
    <source>
        <strain evidence="3">TUT19-bin139</strain>
        <strain evidence="2">YP2-bin.285</strain>
    </source>
</reference>
<evidence type="ECO:0000313" key="2">
    <source>
        <dbReference type="EMBL" id="MBX8630986.1"/>
    </source>
</evidence>
<dbReference type="Proteomes" id="UP000716004">
    <property type="component" value="Unassembled WGS sequence"/>
</dbReference>
<sequence length="311" mass="33513">MHWTRAAAVVLLFVLLTAQLTGSVGATDVRVYVSTARNLAYWNSTTVDYINITYSQSNVQLRSAGSSFMFKGIVSGNGKGMAAQVTGIAKTLSAFNSTVTLHGYNVTVRIQGVATAEGIRVIAFTYLNMSVGWLTDGTVGEYNMSWKSLDYQGPVTVSGTNGTYVNADSPASFFSSIKWLSIFSGNYTRLAHYNTLNFTALSLQLSDWNRVYESSSGLTLYSFNPAACTCMNFTLAATYHNSTINCSASFQSDPSALIATTGRSYAIGNTIYTVQGSGSSIYNFAIASAVIAAVIFFMTALAVRRGRKRLK</sequence>
<protein>
    <submittedName>
        <fullName evidence="3">Uncharacterized protein</fullName>
    </submittedName>
</protein>
<keyword evidence="1" id="KW-1133">Transmembrane helix</keyword>
<dbReference type="EMBL" id="JAGVSJ010000001">
    <property type="protein sequence ID" value="MBX8630986.1"/>
    <property type="molecule type" value="Genomic_DNA"/>
</dbReference>
<dbReference type="Proteomes" id="UP000750197">
    <property type="component" value="Unassembled WGS sequence"/>
</dbReference>
<dbReference type="EMBL" id="JAHEAC010000001">
    <property type="protein sequence ID" value="MBX8643201.1"/>
    <property type="molecule type" value="Genomic_DNA"/>
</dbReference>